<dbReference type="InterPro" id="IPR037121">
    <property type="entry name" value="Ribosomal_bL25_C"/>
</dbReference>
<proteinExistence type="inferred from homology"/>
<gene>
    <name evidence="5" type="primary">rplY</name>
    <name evidence="5" type="synonym">ctc</name>
    <name evidence="8" type="ORF">GOB87_08730</name>
</gene>
<dbReference type="HAMAP" id="MF_01334">
    <property type="entry name" value="Ribosomal_bL25_CTC"/>
    <property type="match status" value="1"/>
</dbReference>
<keyword evidence="9" id="KW-1185">Reference proteome</keyword>
<organism evidence="8 9">
    <name type="scientific">Acetobacter estunensis</name>
    <dbReference type="NCBI Taxonomy" id="104097"/>
    <lineage>
        <taxon>Bacteria</taxon>
        <taxon>Pseudomonadati</taxon>
        <taxon>Pseudomonadota</taxon>
        <taxon>Alphaproteobacteria</taxon>
        <taxon>Acetobacterales</taxon>
        <taxon>Acetobacteraceae</taxon>
        <taxon>Acetobacter</taxon>
    </lineage>
</organism>
<dbReference type="InterPro" id="IPR020930">
    <property type="entry name" value="Ribosomal_uL5_bac-type"/>
</dbReference>
<dbReference type="AlphaFoldDB" id="A0A967EDI4"/>
<comment type="function">
    <text evidence="5">This is one of the proteins that binds to the 5S RNA in the ribosome where it forms part of the central protuberance.</text>
</comment>
<dbReference type="Gene3D" id="2.170.120.20">
    <property type="entry name" value="Ribosomal protein L25, beta domain"/>
    <property type="match status" value="1"/>
</dbReference>
<dbReference type="GO" id="GO:0003735">
    <property type="term" value="F:structural constituent of ribosome"/>
    <property type="evidence" value="ECO:0007669"/>
    <property type="project" value="InterPro"/>
</dbReference>
<dbReference type="EMBL" id="WOTH01000015">
    <property type="protein sequence ID" value="NHO54040.1"/>
    <property type="molecule type" value="Genomic_DNA"/>
</dbReference>
<dbReference type="Gene3D" id="2.40.240.10">
    <property type="entry name" value="Ribosomal Protein L25, Chain P"/>
    <property type="match status" value="1"/>
</dbReference>
<reference evidence="8" key="1">
    <citation type="submission" date="2019-11" db="EMBL/GenBank/DDBJ databases">
        <title>Description of new Acetobacter species.</title>
        <authorList>
            <person name="Cleenwerck I."/>
            <person name="Sombolestani A.S."/>
        </authorList>
    </citation>
    <scope>NUCLEOTIDE SEQUENCE</scope>
    <source>
        <strain evidence="8">LMG 1626</strain>
    </source>
</reference>
<sequence length="210" mass="22817">MATKLIPIQASLRAKAGKGAARATRREGLVPAVIYGAKKDATLIALDPRIIMRELHKPGWRSHVYEITAGDISERVLMRDMQFHPVTDAPIHVDYQRLAPGHKVHVEVAVHIVGEEVSPGIKRGGVLNVVRHTIEVTADPENIPELFTADISELDINDNVRWDDLKGTEGVVATVQIPNFVVATIAAPTVDVEEEAPAAEAEAAPAEEKK</sequence>
<dbReference type="RefSeq" id="WP_166315362.1">
    <property type="nucleotide sequence ID" value="NZ_WOTH01000015.1"/>
</dbReference>
<evidence type="ECO:0000259" key="6">
    <source>
        <dbReference type="Pfam" id="PF01386"/>
    </source>
</evidence>
<keyword evidence="4 5" id="KW-0687">Ribonucleoprotein</keyword>
<evidence type="ECO:0000313" key="9">
    <source>
        <dbReference type="Proteomes" id="UP000597459"/>
    </source>
</evidence>
<dbReference type="InterPro" id="IPR001021">
    <property type="entry name" value="Ribosomal_bL25_long"/>
</dbReference>
<feature type="domain" description="Large ribosomal subunit protein bL25 L25" evidence="6">
    <location>
        <begin position="8"/>
        <end position="94"/>
    </location>
</feature>
<dbReference type="Pfam" id="PF14693">
    <property type="entry name" value="Ribosomal_TL5_C"/>
    <property type="match status" value="1"/>
</dbReference>
<dbReference type="NCBIfam" id="NF004128">
    <property type="entry name" value="PRK05618.1-2"/>
    <property type="match status" value="1"/>
</dbReference>
<dbReference type="Pfam" id="PF01386">
    <property type="entry name" value="Ribosomal_L25p"/>
    <property type="match status" value="1"/>
</dbReference>
<dbReference type="InterPro" id="IPR020056">
    <property type="entry name" value="Rbsml_bL25/Gln-tRNA_synth_N"/>
</dbReference>
<feature type="domain" description="Large ribosomal subunit protein bL25 beta" evidence="7">
    <location>
        <begin position="103"/>
        <end position="188"/>
    </location>
</feature>
<dbReference type="GO" id="GO:0022625">
    <property type="term" value="C:cytosolic large ribosomal subunit"/>
    <property type="evidence" value="ECO:0007669"/>
    <property type="project" value="TreeGrafter"/>
</dbReference>
<dbReference type="InterPro" id="IPR011035">
    <property type="entry name" value="Ribosomal_bL25/Gln-tRNA_synth"/>
</dbReference>
<evidence type="ECO:0000256" key="5">
    <source>
        <dbReference type="HAMAP-Rule" id="MF_01334"/>
    </source>
</evidence>
<comment type="subunit">
    <text evidence="5">Part of the 50S ribosomal subunit; part of the 5S rRNA/L5/L18/L25 subcomplex. Contacts the 5S rRNA. Binds to the 5S rRNA independently of L5 and L18.</text>
</comment>
<evidence type="ECO:0000256" key="3">
    <source>
        <dbReference type="ARBA" id="ARBA00022980"/>
    </source>
</evidence>
<keyword evidence="2 5" id="KW-0694">RNA-binding</keyword>
<keyword evidence="1 5" id="KW-0699">rRNA-binding</keyword>
<dbReference type="InterPro" id="IPR029751">
    <property type="entry name" value="Ribosomal_L25_dom"/>
</dbReference>
<evidence type="ECO:0000313" key="8">
    <source>
        <dbReference type="EMBL" id="NHO54040.1"/>
    </source>
</evidence>
<dbReference type="Proteomes" id="UP000597459">
    <property type="component" value="Unassembled WGS sequence"/>
</dbReference>
<evidence type="ECO:0000259" key="7">
    <source>
        <dbReference type="Pfam" id="PF14693"/>
    </source>
</evidence>
<dbReference type="InterPro" id="IPR020057">
    <property type="entry name" value="Ribosomal_bL25_b-dom"/>
</dbReference>
<evidence type="ECO:0000256" key="1">
    <source>
        <dbReference type="ARBA" id="ARBA00022730"/>
    </source>
</evidence>
<dbReference type="SUPFAM" id="SSF50715">
    <property type="entry name" value="Ribosomal protein L25-like"/>
    <property type="match status" value="1"/>
</dbReference>
<evidence type="ECO:0000256" key="2">
    <source>
        <dbReference type="ARBA" id="ARBA00022884"/>
    </source>
</evidence>
<comment type="similarity">
    <text evidence="5">Belongs to the bacterial ribosomal protein bL25 family. CTC subfamily.</text>
</comment>
<dbReference type="CDD" id="cd00495">
    <property type="entry name" value="Ribosomal_L25_TL5_CTC"/>
    <property type="match status" value="1"/>
</dbReference>
<accession>A0A967EDI4</accession>
<dbReference type="PANTHER" id="PTHR33284">
    <property type="entry name" value="RIBOSOMAL PROTEIN L25/GLN-TRNA SYNTHETASE, ANTI-CODON-BINDING DOMAIN-CONTAINING PROTEIN"/>
    <property type="match status" value="1"/>
</dbReference>
<comment type="caution">
    <text evidence="8">The sequence shown here is derived from an EMBL/GenBank/DDBJ whole genome shotgun (WGS) entry which is preliminary data.</text>
</comment>
<dbReference type="GO" id="GO:0008097">
    <property type="term" value="F:5S rRNA binding"/>
    <property type="evidence" value="ECO:0007669"/>
    <property type="project" value="InterPro"/>
</dbReference>
<dbReference type="NCBIfam" id="TIGR00731">
    <property type="entry name" value="bL25_bact_ctc"/>
    <property type="match status" value="1"/>
</dbReference>
<dbReference type="GO" id="GO:0006412">
    <property type="term" value="P:translation"/>
    <property type="evidence" value="ECO:0007669"/>
    <property type="project" value="UniProtKB-UniRule"/>
</dbReference>
<keyword evidence="3 5" id="KW-0689">Ribosomal protein</keyword>
<protein>
    <recommendedName>
        <fullName evidence="5">Large ribosomal subunit protein bL25</fullName>
    </recommendedName>
    <alternativeName>
        <fullName evidence="5">General stress protein CTC</fullName>
    </alternativeName>
</protein>
<dbReference type="PANTHER" id="PTHR33284:SF1">
    <property type="entry name" value="RIBOSOMAL PROTEIN L25_GLN-TRNA SYNTHETASE, ANTI-CODON-BINDING DOMAIN-CONTAINING PROTEIN"/>
    <property type="match status" value="1"/>
</dbReference>
<name>A0A967EDI4_9PROT</name>
<evidence type="ECO:0000256" key="4">
    <source>
        <dbReference type="ARBA" id="ARBA00023274"/>
    </source>
</evidence>